<keyword evidence="3" id="KW-1003">Cell membrane</keyword>
<protein>
    <recommendedName>
        <fullName evidence="10">Major facilitator superfamily (MFS) profile domain-containing protein</fullName>
    </recommendedName>
</protein>
<feature type="transmembrane region" description="Helical" evidence="9">
    <location>
        <begin position="485"/>
        <end position="507"/>
    </location>
</feature>
<keyword evidence="5 9" id="KW-1133">Transmembrane helix</keyword>
<feature type="transmembrane region" description="Helical" evidence="9">
    <location>
        <begin position="304"/>
        <end position="328"/>
    </location>
</feature>
<feature type="transmembrane region" description="Helical" evidence="9">
    <location>
        <begin position="553"/>
        <end position="576"/>
    </location>
</feature>
<dbReference type="Gene3D" id="1.20.1250.20">
    <property type="entry name" value="MFS general substrate transporter like domains"/>
    <property type="match status" value="2"/>
</dbReference>
<evidence type="ECO:0000256" key="8">
    <source>
        <dbReference type="SAM" id="MobiDB-lite"/>
    </source>
</evidence>
<dbReference type="InterPro" id="IPR003663">
    <property type="entry name" value="Sugar/inositol_transpt"/>
</dbReference>
<evidence type="ECO:0000259" key="10">
    <source>
        <dbReference type="PROSITE" id="PS50850"/>
    </source>
</evidence>
<dbReference type="OrthoDB" id="4540492at2759"/>
<dbReference type="EMBL" id="OA882862">
    <property type="protein sequence ID" value="CAD7277196.1"/>
    <property type="molecule type" value="Genomic_DNA"/>
</dbReference>
<dbReference type="AlphaFoldDB" id="A0A7R9BKV5"/>
<feature type="transmembrane region" description="Helical" evidence="9">
    <location>
        <begin position="582"/>
        <end position="602"/>
    </location>
</feature>
<dbReference type="SUPFAM" id="SSF103473">
    <property type="entry name" value="MFS general substrate transporter"/>
    <property type="match status" value="2"/>
</dbReference>
<feature type="transmembrane region" description="Helical" evidence="9">
    <location>
        <begin position="418"/>
        <end position="447"/>
    </location>
</feature>
<dbReference type="InterPro" id="IPR020846">
    <property type="entry name" value="MFS_dom"/>
</dbReference>
<sequence length="624" mass="67553">MSQEQVKITEPLADEEHNSAGESTEMTERQQRAQRKGLNGRLAFAIASVALGSAFQHGYNTGVVNAPQALIEEFINETNVRRTGQGLEDSQVKIIWSWAVSIFCIGGMIGGSVTGVISERLGRKGGMLLNNAFAFVAAALLGFSKMAGSYEMIIAGRFFIGLNSGINAGIAPMYLTEVSPTHLRGALIEEFINETNVRRTGQGLEDSQVKIIWSWAVSIFCIGGMIGGSVTGVISERLGRKGGMLLNNAFAFVAAALLGFSKMAGSYEMIIAGRFFIGLNSGINAGIAPMYLTEVSPTHLRGAVGTAYQLVVTISILASQILGIQSVLGTADTWPLLLALTVVPAIFQLITLPLCPESPKYILIAQGKEVEAQKALTWLRESVEVLDEMEEIRNEYESMKLVPTVTLREMATNPSLKFPLIISMMMMIAQQLSGINCAIFFSTQIFLSAGLTLSQSESATIGMGAMNVCMTILSLVLVERAGRKTLLLIGLIGMFICTILLTICLILKDEVPALRYCAILLVIGFVVMFATGPGSIPWFLVTELFAQGARPMATAIAVTTNWSANFIVGLGFLPLASKMGPYVFLIFSGLLFFFSAFTYKFVPETKNKGIEEITAMFRQRTYNQ</sequence>
<evidence type="ECO:0000256" key="7">
    <source>
        <dbReference type="RuleBase" id="RU003346"/>
    </source>
</evidence>
<evidence type="ECO:0000313" key="11">
    <source>
        <dbReference type="EMBL" id="CAD7277196.1"/>
    </source>
</evidence>
<evidence type="ECO:0000256" key="3">
    <source>
        <dbReference type="ARBA" id="ARBA00022475"/>
    </source>
</evidence>
<organism evidence="11">
    <name type="scientific">Notodromas monacha</name>
    <dbReference type="NCBI Taxonomy" id="399045"/>
    <lineage>
        <taxon>Eukaryota</taxon>
        <taxon>Metazoa</taxon>
        <taxon>Ecdysozoa</taxon>
        <taxon>Arthropoda</taxon>
        <taxon>Crustacea</taxon>
        <taxon>Oligostraca</taxon>
        <taxon>Ostracoda</taxon>
        <taxon>Podocopa</taxon>
        <taxon>Podocopida</taxon>
        <taxon>Cypridocopina</taxon>
        <taxon>Cypridoidea</taxon>
        <taxon>Cyprididae</taxon>
        <taxon>Notodromas</taxon>
    </lineage>
</organism>
<dbReference type="InterPro" id="IPR005829">
    <property type="entry name" value="Sugar_transporter_CS"/>
</dbReference>
<feature type="transmembrane region" description="Helical" evidence="9">
    <location>
        <begin position="271"/>
        <end position="292"/>
    </location>
</feature>
<gene>
    <name evidence="11" type="ORF">NMOB1V02_LOCUS4933</name>
</gene>
<evidence type="ECO:0000313" key="12">
    <source>
        <dbReference type="Proteomes" id="UP000678499"/>
    </source>
</evidence>
<dbReference type="PROSITE" id="PS00216">
    <property type="entry name" value="SUGAR_TRANSPORT_1"/>
    <property type="match status" value="1"/>
</dbReference>
<evidence type="ECO:0000256" key="5">
    <source>
        <dbReference type="ARBA" id="ARBA00022989"/>
    </source>
</evidence>
<feature type="transmembrane region" description="Helical" evidence="9">
    <location>
        <begin position="95"/>
        <end position="116"/>
    </location>
</feature>
<dbReference type="PROSITE" id="PS50850">
    <property type="entry name" value="MFS"/>
    <property type="match status" value="1"/>
</dbReference>
<feature type="region of interest" description="Disordered" evidence="8">
    <location>
        <begin position="1"/>
        <end position="32"/>
    </location>
</feature>
<dbReference type="InterPro" id="IPR036259">
    <property type="entry name" value="MFS_trans_sf"/>
</dbReference>
<keyword evidence="6 9" id="KW-0472">Membrane</keyword>
<name>A0A7R9BKV5_9CRUS</name>
<feature type="transmembrane region" description="Helical" evidence="9">
    <location>
        <begin position="38"/>
        <end position="55"/>
    </location>
</feature>
<evidence type="ECO:0000256" key="2">
    <source>
        <dbReference type="ARBA" id="ARBA00022448"/>
    </source>
</evidence>
<dbReference type="InterPro" id="IPR045263">
    <property type="entry name" value="GLUT"/>
</dbReference>
<dbReference type="PRINTS" id="PR00171">
    <property type="entry name" value="SUGRTRNSPORT"/>
</dbReference>
<dbReference type="NCBIfam" id="TIGR00879">
    <property type="entry name" value="SP"/>
    <property type="match status" value="1"/>
</dbReference>
<dbReference type="FunFam" id="1.20.1250.20:FF:001511">
    <property type="entry name" value="Solute carrier family 2, facilitated glucose transporter member 5"/>
    <property type="match status" value="1"/>
</dbReference>
<dbReference type="PANTHER" id="PTHR23503:SF8">
    <property type="entry name" value="FACILITATED GLUCOSE TRANSPORTER PROTEIN 1"/>
    <property type="match status" value="1"/>
</dbReference>
<evidence type="ECO:0000256" key="9">
    <source>
        <dbReference type="SAM" id="Phobius"/>
    </source>
</evidence>
<keyword evidence="4 9" id="KW-0812">Transmembrane</keyword>
<dbReference type="Proteomes" id="UP000678499">
    <property type="component" value="Unassembled WGS sequence"/>
</dbReference>
<evidence type="ECO:0000256" key="1">
    <source>
        <dbReference type="ARBA" id="ARBA00004651"/>
    </source>
</evidence>
<dbReference type="InterPro" id="IPR005828">
    <property type="entry name" value="MFS_sugar_transport-like"/>
</dbReference>
<feature type="transmembrane region" description="Helical" evidence="9">
    <location>
        <begin position="459"/>
        <end position="478"/>
    </location>
</feature>
<dbReference type="PROSITE" id="PS00217">
    <property type="entry name" value="SUGAR_TRANSPORT_2"/>
    <property type="match status" value="2"/>
</dbReference>
<dbReference type="GO" id="GO:0005886">
    <property type="term" value="C:plasma membrane"/>
    <property type="evidence" value="ECO:0007669"/>
    <property type="project" value="UniProtKB-SubCell"/>
</dbReference>
<dbReference type="GO" id="GO:0005353">
    <property type="term" value="F:fructose transmembrane transporter activity"/>
    <property type="evidence" value="ECO:0007669"/>
    <property type="project" value="UniProtKB-ARBA"/>
</dbReference>
<feature type="transmembrane region" description="Helical" evidence="9">
    <location>
        <begin position="212"/>
        <end position="233"/>
    </location>
</feature>
<comment type="subcellular location">
    <subcellularLocation>
        <location evidence="1">Cell membrane</location>
        <topology evidence="1">Multi-pass membrane protein</topology>
    </subcellularLocation>
</comment>
<accession>A0A7R9BKV5</accession>
<evidence type="ECO:0000256" key="4">
    <source>
        <dbReference type="ARBA" id="ARBA00022692"/>
    </source>
</evidence>
<evidence type="ECO:0000256" key="6">
    <source>
        <dbReference type="ARBA" id="ARBA00023136"/>
    </source>
</evidence>
<feature type="transmembrane region" description="Helical" evidence="9">
    <location>
        <begin position="513"/>
        <end position="541"/>
    </location>
</feature>
<feature type="transmembrane region" description="Helical" evidence="9">
    <location>
        <begin position="128"/>
        <end position="147"/>
    </location>
</feature>
<dbReference type="PANTHER" id="PTHR23503">
    <property type="entry name" value="SOLUTE CARRIER FAMILY 2"/>
    <property type="match status" value="1"/>
</dbReference>
<dbReference type="EMBL" id="CAJPEX010000825">
    <property type="protein sequence ID" value="CAG0917348.1"/>
    <property type="molecule type" value="Genomic_DNA"/>
</dbReference>
<feature type="domain" description="Major facilitator superfamily (MFS) profile" evidence="10">
    <location>
        <begin position="149"/>
        <end position="606"/>
    </location>
</feature>
<feature type="transmembrane region" description="Helical" evidence="9">
    <location>
        <begin position="245"/>
        <end position="265"/>
    </location>
</feature>
<dbReference type="GO" id="GO:1990539">
    <property type="term" value="P:fructose import across plasma membrane"/>
    <property type="evidence" value="ECO:0007669"/>
    <property type="project" value="UniProtKB-ARBA"/>
</dbReference>
<dbReference type="Pfam" id="PF00083">
    <property type="entry name" value="Sugar_tr"/>
    <property type="match status" value="2"/>
</dbReference>
<comment type="similarity">
    <text evidence="7">Belongs to the major facilitator superfamily. Sugar transporter (TC 2.A.1.1) family.</text>
</comment>
<keyword evidence="12" id="KW-1185">Reference proteome</keyword>
<reference evidence="11" key="1">
    <citation type="submission" date="2020-11" db="EMBL/GenBank/DDBJ databases">
        <authorList>
            <person name="Tran Van P."/>
        </authorList>
    </citation>
    <scope>NUCLEOTIDE SEQUENCE</scope>
</reference>
<keyword evidence="2 7" id="KW-0813">Transport</keyword>
<proteinExistence type="inferred from homology"/>
<feature type="transmembrane region" description="Helical" evidence="9">
    <location>
        <begin position="334"/>
        <end position="355"/>
    </location>
</feature>